<evidence type="ECO:0000256" key="9">
    <source>
        <dbReference type="ARBA" id="ARBA00023136"/>
    </source>
</evidence>
<dbReference type="GO" id="GO:0016192">
    <property type="term" value="P:vesicle-mediated transport"/>
    <property type="evidence" value="ECO:0007669"/>
    <property type="project" value="UniProtKB-KW"/>
</dbReference>
<evidence type="ECO:0000256" key="4">
    <source>
        <dbReference type="ARBA" id="ARBA00022692"/>
    </source>
</evidence>
<accession>A0AB34INJ6</accession>
<keyword evidence="10 11" id="KW-0675">Receptor</keyword>
<evidence type="ECO:0000256" key="10">
    <source>
        <dbReference type="ARBA" id="ARBA00023170"/>
    </source>
</evidence>
<dbReference type="EMBL" id="JBGBPQ010000021">
    <property type="protein sequence ID" value="KAL1503675.1"/>
    <property type="molecule type" value="Genomic_DNA"/>
</dbReference>
<sequence>MFMNFFRIAGDMCHLLSFVVMFWKLRASQSCAGVSLKTQELYAIVFIARYLDLFWNFLSIYNWIMKVIFIISSISIVYIMRFGVPHKDTYNKEDDAFPHAYLIVPSAILGVAINMDHTSLFEMCWAFSIYLEAVAILPQLFMLQKQGGAENLTSHYVMLLGLYRLFYLFNWIYRYATEDHYMQVIVWVSGIVQTALYLDFFYNYINAKRQNIDAPIELPA</sequence>
<evidence type="ECO:0000256" key="1">
    <source>
        <dbReference type="ARBA" id="ARBA00004477"/>
    </source>
</evidence>
<evidence type="ECO:0000256" key="8">
    <source>
        <dbReference type="ARBA" id="ARBA00022989"/>
    </source>
</evidence>
<keyword evidence="6" id="KW-0931">ER-Golgi transport</keyword>
<feature type="transmembrane region" description="Helical" evidence="11">
    <location>
        <begin position="185"/>
        <end position="205"/>
    </location>
</feature>
<feature type="transmembrane region" description="Helical" evidence="11">
    <location>
        <begin position="60"/>
        <end position="84"/>
    </location>
</feature>
<dbReference type="PRINTS" id="PR00660">
    <property type="entry name" value="ERLUMENR"/>
</dbReference>
<keyword evidence="8 11" id="KW-1133">Transmembrane helix</keyword>
<dbReference type="PROSITE" id="PS00951">
    <property type="entry name" value="ER_LUMEN_RECEPTOR_1"/>
    <property type="match status" value="1"/>
</dbReference>
<dbReference type="AlphaFoldDB" id="A0AB34INJ6"/>
<comment type="caution">
    <text evidence="12">The sequence shown here is derived from an EMBL/GenBank/DDBJ whole genome shotgun (WGS) entry which is preliminary data.</text>
</comment>
<dbReference type="GO" id="GO:0015031">
    <property type="term" value="P:protein transport"/>
    <property type="evidence" value="ECO:0007669"/>
    <property type="project" value="UniProtKB-KW"/>
</dbReference>
<feature type="transmembrane region" description="Helical" evidence="11">
    <location>
        <begin position="155"/>
        <end position="173"/>
    </location>
</feature>
<dbReference type="Pfam" id="PF00810">
    <property type="entry name" value="ER_lumen_recept"/>
    <property type="match status" value="1"/>
</dbReference>
<reference evidence="12 13" key="1">
    <citation type="journal article" date="2024" name="Science">
        <title>Giant polyketide synthase enzymes in the biosynthesis of giant marine polyether toxins.</title>
        <authorList>
            <person name="Fallon T.R."/>
            <person name="Shende V.V."/>
            <person name="Wierzbicki I.H."/>
            <person name="Pendleton A.L."/>
            <person name="Watervoot N.F."/>
            <person name="Auber R.P."/>
            <person name="Gonzalez D.J."/>
            <person name="Wisecaver J.H."/>
            <person name="Moore B.S."/>
        </authorList>
    </citation>
    <scope>NUCLEOTIDE SEQUENCE [LARGE SCALE GENOMIC DNA]</scope>
    <source>
        <strain evidence="12 13">12B1</strain>
    </source>
</reference>
<keyword evidence="5 11" id="KW-0256">Endoplasmic reticulum</keyword>
<organism evidence="12 13">
    <name type="scientific">Prymnesium parvum</name>
    <name type="common">Toxic golden alga</name>
    <dbReference type="NCBI Taxonomy" id="97485"/>
    <lineage>
        <taxon>Eukaryota</taxon>
        <taxon>Haptista</taxon>
        <taxon>Haptophyta</taxon>
        <taxon>Prymnesiophyceae</taxon>
        <taxon>Prymnesiales</taxon>
        <taxon>Prymnesiaceae</taxon>
        <taxon>Prymnesium</taxon>
    </lineage>
</organism>
<comment type="similarity">
    <text evidence="2 11">Belongs to the ERD2 family.</text>
</comment>
<evidence type="ECO:0000256" key="3">
    <source>
        <dbReference type="ARBA" id="ARBA00022448"/>
    </source>
</evidence>
<evidence type="ECO:0000256" key="11">
    <source>
        <dbReference type="RuleBase" id="RU000634"/>
    </source>
</evidence>
<proteinExistence type="inferred from homology"/>
<dbReference type="GO" id="GO:0046923">
    <property type="term" value="F:ER retention sequence binding"/>
    <property type="evidence" value="ECO:0007669"/>
    <property type="project" value="InterPro"/>
</dbReference>
<dbReference type="PANTHER" id="PTHR10585">
    <property type="entry name" value="ER LUMEN PROTEIN RETAINING RECEPTOR"/>
    <property type="match status" value="1"/>
</dbReference>
<feature type="transmembrane region" description="Helical" evidence="11">
    <location>
        <begin position="96"/>
        <end position="113"/>
    </location>
</feature>
<evidence type="ECO:0000256" key="7">
    <source>
        <dbReference type="ARBA" id="ARBA00022927"/>
    </source>
</evidence>
<dbReference type="GO" id="GO:0005789">
    <property type="term" value="C:endoplasmic reticulum membrane"/>
    <property type="evidence" value="ECO:0007669"/>
    <property type="project" value="UniProtKB-SubCell"/>
</dbReference>
<evidence type="ECO:0000313" key="12">
    <source>
        <dbReference type="EMBL" id="KAL1503675.1"/>
    </source>
</evidence>
<dbReference type="Proteomes" id="UP001515480">
    <property type="component" value="Unassembled WGS sequence"/>
</dbReference>
<comment type="subcellular location">
    <subcellularLocation>
        <location evidence="1 11">Endoplasmic reticulum membrane</location>
        <topology evidence="1 11">Multi-pass membrane protein</topology>
    </subcellularLocation>
</comment>
<dbReference type="PROSITE" id="PS00952">
    <property type="entry name" value="ER_LUMEN_RECEPTOR_2"/>
    <property type="match status" value="1"/>
</dbReference>
<feature type="transmembrane region" description="Helical" evidence="11">
    <location>
        <begin position="125"/>
        <end position="143"/>
    </location>
</feature>
<name>A0AB34INJ6_PRYPA</name>
<gene>
    <name evidence="12" type="ORF">AB1Y20_012148</name>
</gene>
<dbReference type="InterPro" id="IPR000133">
    <property type="entry name" value="ER_ret_rcpt"/>
</dbReference>
<evidence type="ECO:0000256" key="2">
    <source>
        <dbReference type="ARBA" id="ARBA00010120"/>
    </source>
</evidence>
<keyword evidence="9 11" id="KW-0472">Membrane</keyword>
<keyword evidence="4 11" id="KW-0812">Transmembrane</keyword>
<evidence type="ECO:0000256" key="6">
    <source>
        <dbReference type="ARBA" id="ARBA00022892"/>
    </source>
</evidence>
<protein>
    <recommendedName>
        <fullName evidence="11">ER lumen protein-retaining receptor</fullName>
    </recommendedName>
</protein>
<keyword evidence="7 11" id="KW-0653">Protein transport</keyword>
<comment type="caution">
    <text evidence="11">Lacks conserved residue(s) required for the propagation of feature annotation.</text>
</comment>
<keyword evidence="13" id="KW-1185">Reference proteome</keyword>
<dbReference type="GO" id="GO:0006621">
    <property type="term" value="P:protein retention in ER lumen"/>
    <property type="evidence" value="ECO:0007669"/>
    <property type="project" value="InterPro"/>
</dbReference>
<evidence type="ECO:0000256" key="5">
    <source>
        <dbReference type="ARBA" id="ARBA00022824"/>
    </source>
</evidence>
<evidence type="ECO:0000313" key="13">
    <source>
        <dbReference type="Proteomes" id="UP001515480"/>
    </source>
</evidence>
<keyword evidence="3 11" id="KW-0813">Transport</keyword>